<sequence length="97" mass="10335">TSGVPLQLLALLALEDEPVLGYTAPTPLTQLHLHLQRCSLDYRPPPLPLRVLVTAETLSVTCGSGPEPHPGALRLLVDDGSVFLSERCGGGTLDLQR</sequence>
<accession>A0A7K5Q5S1</accession>
<dbReference type="AlphaFoldDB" id="A0A7K5Q5S1"/>
<evidence type="ECO:0000313" key="2">
    <source>
        <dbReference type="EMBL" id="NWT62148.1"/>
    </source>
</evidence>
<feature type="non-terminal residue" evidence="2">
    <location>
        <position position="1"/>
    </location>
</feature>
<evidence type="ECO:0000256" key="1">
    <source>
        <dbReference type="SAM" id="SignalP"/>
    </source>
</evidence>
<feature type="non-terminal residue" evidence="2">
    <location>
        <position position="97"/>
    </location>
</feature>
<comment type="caution">
    <text evidence="2">The sequence shown here is derived from an EMBL/GenBank/DDBJ whole genome shotgun (WGS) entry which is preliminary data.</text>
</comment>
<dbReference type="EMBL" id="VZRG01004746">
    <property type="protein sequence ID" value="NWT62148.1"/>
    <property type="molecule type" value="Genomic_DNA"/>
</dbReference>
<keyword evidence="3" id="KW-1185">Reference proteome</keyword>
<evidence type="ECO:0000313" key="3">
    <source>
        <dbReference type="Proteomes" id="UP000532437"/>
    </source>
</evidence>
<organism evidence="2 3">
    <name type="scientific">Erythrocercus mccallii</name>
    <dbReference type="NCBI Taxonomy" id="107208"/>
    <lineage>
        <taxon>Eukaryota</taxon>
        <taxon>Metazoa</taxon>
        <taxon>Chordata</taxon>
        <taxon>Craniata</taxon>
        <taxon>Vertebrata</taxon>
        <taxon>Euteleostomi</taxon>
        <taxon>Archelosauria</taxon>
        <taxon>Archosauria</taxon>
        <taxon>Dinosauria</taxon>
        <taxon>Saurischia</taxon>
        <taxon>Theropoda</taxon>
        <taxon>Coelurosauria</taxon>
        <taxon>Aves</taxon>
        <taxon>Neognathae</taxon>
        <taxon>Neoaves</taxon>
        <taxon>Telluraves</taxon>
        <taxon>Australaves</taxon>
        <taxon>Passeriformes</taxon>
        <taxon>Corvoidea</taxon>
        <taxon>Dicruridae</taxon>
        <taxon>Erythrocercus</taxon>
    </lineage>
</organism>
<gene>
    <name evidence="2" type="primary">Atg2b_1</name>
    <name evidence="2" type="ORF">ERYMCC_R15199</name>
</gene>
<keyword evidence="1" id="KW-0732">Signal</keyword>
<proteinExistence type="predicted"/>
<name>A0A7K5Q5S1_9CORV</name>
<protein>
    <submittedName>
        <fullName evidence="2">ATG2B protein</fullName>
    </submittedName>
</protein>
<dbReference type="Proteomes" id="UP000532437">
    <property type="component" value="Unassembled WGS sequence"/>
</dbReference>
<feature type="chain" id="PRO_5029766775" evidence="1">
    <location>
        <begin position="22"/>
        <end position="97"/>
    </location>
</feature>
<reference evidence="2 3" key="1">
    <citation type="submission" date="2019-09" db="EMBL/GenBank/DDBJ databases">
        <title>Bird 10,000 Genomes (B10K) Project - Family phase.</title>
        <authorList>
            <person name="Zhang G."/>
        </authorList>
    </citation>
    <scope>NUCLEOTIDE SEQUENCE [LARGE SCALE GENOMIC DNA]</scope>
    <source>
        <strain evidence="2">B10K-DU-002-60</strain>
        <tissue evidence="2">Muscle</tissue>
    </source>
</reference>
<feature type="signal peptide" evidence="1">
    <location>
        <begin position="1"/>
        <end position="21"/>
    </location>
</feature>